<organism evidence="2 3">
    <name type="scientific">Skeletonema marinoi</name>
    <dbReference type="NCBI Taxonomy" id="267567"/>
    <lineage>
        <taxon>Eukaryota</taxon>
        <taxon>Sar</taxon>
        <taxon>Stramenopiles</taxon>
        <taxon>Ochrophyta</taxon>
        <taxon>Bacillariophyta</taxon>
        <taxon>Coscinodiscophyceae</taxon>
        <taxon>Thalassiosirophycidae</taxon>
        <taxon>Thalassiosirales</taxon>
        <taxon>Skeletonemataceae</taxon>
        <taxon>Skeletonema</taxon>
        <taxon>Skeletonema marinoi-dohrnii complex</taxon>
    </lineage>
</organism>
<dbReference type="EMBL" id="JATAAI010000079">
    <property type="protein sequence ID" value="KAK1732232.1"/>
    <property type="molecule type" value="Genomic_DNA"/>
</dbReference>
<reference evidence="2" key="1">
    <citation type="submission" date="2023-06" db="EMBL/GenBank/DDBJ databases">
        <title>Survivors Of The Sea: Transcriptome response of Skeletonema marinoi to long-term dormancy.</title>
        <authorList>
            <person name="Pinder M.I.M."/>
            <person name="Kourtchenko O."/>
            <person name="Robertson E.K."/>
            <person name="Larsson T."/>
            <person name="Maumus F."/>
            <person name="Osuna-Cruz C.M."/>
            <person name="Vancaester E."/>
            <person name="Stenow R."/>
            <person name="Vandepoele K."/>
            <person name="Ploug H."/>
            <person name="Bruchert V."/>
            <person name="Godhe A."/>
            <person name="Topel M."/>
        </authorList>
    </citation>
    <scope>NUCLEOTIDE SEQUENCE</scope>
    <source>
        <strain evidence="2">R05AC</strain>
    </source>
</reference>
<gene>
    <name evidence="2" type="ORF">QTG54_017080</name>
</gene>
<sequence>MSGNNLVGEAVVENDLLDDLSSEPDYDYLAEEHNMSLEEQNNNNNDADYDSMPSTPDYDNLGADCEEEQSRGQQQYNNNDLLVAQTISMSAFPAIPSTNDFDNMDHKNIKTIVME</sequence>
<dbReference type="Proteomes" id="UP001224775">
    <property type="component" value="Unassembled WGS sequence"/>
</dbReference>
<proteinExistence type="predicted"/>
<evidence type="ECO:0000313" key="3">
    <source>
        <dbReference type="Proteomes" id="UP001224775"/>
    </source>
</evidence>
<evidence type="ECO:0000313" key="2">
    <source>
        <dbReference type="EMBL" id="KAK1732232.1"/>
    </source>
</evidence>
<protein>
    <submittedName>
        <fullName evidence="2">Uncharacterized protein</fullName>
    </submittedName>
</protein>
<keyword evidence="3" id="KW-1185">Reference proteome</keyword>
<dbReference type="AlphaFoldDB" id="A0AAD8XRL1"/>
<name>A0AAD8XRL1_9STRA</name>
<comment type="caution">
    <text evidence="2">The sequence shown here is derived from an EMBL/GenBank/DDBJ whole genome shotgun (WGS) entry which is preliminary data.</text>
</comment>
<accession>A0AAD8XRL1</accession>
<feature type="region of interest" description="Disordered" evidence="1">
    <location>
        <begin position="32"/>
        <end position="75"/>
    </location>
</feature>
<evidence type="ECO:0000256" key="1">
    <source>
        <dbReference type="SAM" id="MobiDB-lite"/>
    </source>
</evidence>